<dbReference type="Pfam" id="PF25509">
    <property type="entry name" value="DUF7916"/>
    <property type="match status" value="1"/>
</dbReference>
<dbReference type="AlphaFoldDB" id="A0AB33ZXD2"/>
<reference evidence="2 3" key="1">
    <citation type="journal article" date="2018" name="Int. J. Syst. Evol. Microbiol.">
        <title>Lactobacillus paragasseri sp. nov., a sister taxon of Lactobacillus gasseri, based on whole-genome sequence analyses.</title>
        <authorList>
            <person name="Tanizawa Y."/>
            <person name="Tada I."/>
            <person name="Kobayashi H."/>
            <person name="Endo A."/>
            <person name="Maeno S."/>
            <person name="Toyoda A."/>
            <person name="Arita M."/>
            <person name="Nakamura Y."/>
            <person name="Sakamoto M."/>
            <person name="Ohkuma M."/>
            <person name="Tohno M."/>
        </authorList>
    </citation>
    <scope>NUCLEOTIDE SEQUENCE [LARGE SCALE GENOMIC DNA]</scope>
    <source>
        <strain evidence="2 3">JCM 1025</strain>
    </source>
</reference>
<name>A0AB33ZXD2_LACGS</name>
<dbReference type="RefSeq" id="WP_095670351.1">
    <property type="nucleotide sequence ID" value="NZ_BEXJ01000003.1"/>
</dbReference>
<accession>A0AB33ZXD2</accession>
<feature type="domain" description="DUF7916" evidence="1">
    <location>
        <begin position="6"/>
        <end position="320"/>
    </location>
</feature>
<sequence length="322" mass="35260">MPRRLISAVNSEIKNFSAIDLKESIRGSEGRTILSQNFVAFDPLVQDTINPEMANALGADMVFLNGYSMDFDSNLPGLQITTPNGEVKNLRAKDVKEMVHMPVGVYLECGDTKNVDPSAASGNPSQIMVRKDRVASKENLEKVLKEKIDFIVLGGNPGSGTTLKTIIEATKDAKEILGDKVMIWSGKWEDGVHEKVLGDPLRKDNKEKIADLIDAGADVICLPMPGYRQGIDMESIRNLVTFVHSYGKKDTLVMNFLDGSVESSDIDTIRQCALMSKQTGADIHAIGDAGPHGIATPEDIYQLCLTIKGRRLTWMKMAAGHR</sequence>
<dbReference type="SUPFAM" id="SSF51569">
    <property type="entry name" value="Aldolase"/>
    <property type="match status" value="1"/>
</dbReference>
<evidence type="ECO:0000259" key="1">
    <source>
        <dbReference type="Pfam" id="PF25509"/>
    </source>
</evidence>
<evidence type="ECO:0000313" key="3">
    <source>
        <dbReference type="Proteomes" id="UP000250668"/>
    </source>
</evidence>
<dbReference type="Proteomes" id="UP000250668">
    <property type="component" value="Unassembled WGS sequence"/>
</dbReference>
<gene>
    <name evidence="2" type="ORF">LJCM1025_15240</name>
</gene>
<evidence type="ECO:0000313" key="2">
    <source>
        <dbReference type="EMBL" id="GBA97398.1"/>
    </source>
</evidence>
<organism evidence="2 3">
    <name type="scientific">Lactobacillus gasseri</name>
    <dbReference type="NCBI Taxonomy" id="1596"/>
    <lineage>
        <taxon>Bacteria</taxon>
        <taxon>Bacillati</taxon>
        <taxon>Bacillota</taxon>
        <taxon>Bacilli</taxon>
        <taxon>Lactobacillales</taxon>
        <taxon>Lactobacillaceae</taxon>
        <taxon>Lactobacillus</taxon>
    </lineage>
</organism>
<proteinExistence type="predicted"/>
<comment type="caution">
    <text evidence="2">The sequence shown here is derived from an EMBL/GenBank/DDBJ whole genome shotgun (WGS) entry which is preliminary data.</text>
</comment>
<dbReference type="EMBL" id="BEXJ01000003">
    <property type="protein sequence ID" value="GBA97398.1"/>
    <property type="molecule type" value="Genomic_DNA"/>
</dbReference>
<protein>
    <recommendedName>
        <fullName evidence="1">DUF7916 domain-containing protein</fullName>
    </recommendedName>
</protein>
<dbReference type="InterPro" id="IPR057238">
    <property type="entry name" value="DUF7916"/>
</dbReference>